<gene>
    <name evidence="2" type="primary">ykfA</name>
    <name evidence="2" type="ORF">G314FT_09400</name>
</gene>
<dbReference type="Gene3D" id="3.40.50.10740">
    <property type="entry name" value="Class I glutamine amidotransferase-like"/>
    <property type="match status" value="1"/>
</dbReference>
<dbReference type="SUPFAM" id="SSF52317">
    <property type="entry name" value="Class I glutamine amidotransferase-like"/>
    <property type="match status" value="1"/>
</dbReference>
<accession>A0ABY5NZ81</accession>
<dbReference type="PANTHER" id="PTHR30237:SF4">
    <property type="entry name" value="LD-CARBOXYPEPTIDASE C-TERMINAL DOMAIN-CONTAINING PROTEIN"/>
    <property type="match status" value="1"/>
</dbReference>
<name>A0ABY5NZ81_9ENTE</name>
<dbReference type="InterPro" id="IPR027478">
    <property type="entry name" value="LdcA_N"/>
</dbReference>
<feature type="domain" description="LD-carboxypeptidase N-terminal" evidence="1">
    <location>
        <begin position="13"/>
        <end position="138"/>
    </location>
</feature>
<keyword evidence="2" id="KW-0121">Carboxypeptidase</keyword>
<keyword evidence="2" id="KW-0645">Protease</keyword>
<protein>
    <submittedName>
        <fullName evidence="2">Murein peptide carboxypeptidase</fullName>
        <ecNumber evidence="2">3.4.16.-</ecNumber>
    </submittedName>
</protein>
<keyword evidence="3" id="KW-1185">Reference proteome</keyword>
<evidence type="ECO:0000259" key="1">
    <source>
        <dbReference type="Pfam" id="PF02016"/>
    </source>
</evidence>
<proteinExistence type="predicted"/>
<dbReference type="InterPro" id="IPR040449">
    <property type="entry name" value="Peptidase_S66_N"/>
</dbReference>
<dbReference type="RefSeq" id="WP_341481168.1">
    <property type="nucleotide sequence ID" value="NZ_CP102451.1"/>
</dbReference>
<dbReference type="PANTHER" id="PTHR30237">
    <property type="entry name" value="MURAMOYLTETRAPEPTIDE CARBOXYPEPTIDASE"/>
    <property type="match status" value="1"/>
</dbReference>
<dbReference type="InterPro" id="IPR003507">
    <property type="entry name" value="S66_fam"/>
</dbReference>
<evidence type="ECO:0000313" key="2">
    <source>
        <dbReference type="EMBL" id="UUV98786.1"/>
    </source>
</evidence>
<keyword evidence="2" id="KW-0378">Hydrolase</keyword>
<sequence length="178" mass="20284">MSKPKRLKRGDKVAIISLSKGLLGEKFVEHNLIFGKKRLEEYGLEVIFMPHALKGIEYVAKHPEKRAEDLIHAFEDDSIKGIICTIGGDDTYRTIPYLMESERFKQLVKGKPKLFTGFSDSTINHLMFYRLGLTTYYGMSFIPDLGEISDSMLACTETYFTSYLESSESYKVIKSSNV</sequence>
<dbReference type="Pfam" id="PF02016">
    <property type="entry name" value="Peptidase_S66"/>
    <property type="match status" value="1"/>
</dbReference>
<dbReference type="EMBL" id="CP102451">
    <property type="protein sequence ID" value="UUV98786.1"/>
    <property type="molecule type" value="Genomic_DNA"/>
</dbReference>
<dbReference type="GO" id="GO:0004180">
    <property type="term" value="F:carboxypeptidase activity"/>
    <property type="evidence" value="ECO:0007669"/>
    <property type="project" value="UniProtKB-KW"/>
</dbReference>
<dbReference type="Proteomes" id="UP001058273">
    <property type="component" value="Chromosome"/>
</dbReference>
<evidence type="ECO:0000313" key="3">
    <source>
        <dbReference type="Proteomes" id="UP001058273"/>
    </source>
</evidence>
<reference evidence="2" key="2">
    <citation type="submission" date="2022-08" db="EMBL/GenBank/DDBJ databases">
        <authorList>
            <person name="Poehlein A."/>
            <person name="Guzman J."/>
            <person name="Daniel R."/>
            <person name="Vilcinskas A."/>
        </authorList>
    </citation>
    <scope>NUCLEOTIDE SEQUENCE</scope>
    <source>
        <strain evidence="2">G314FT</strain>
    </source>
</reference>
<dbReference type="InterPro" id="IPR029062">
    <property type="entry name" value="Class_I_gatase-like"/>
</dbReference>
<dbReference type="EC" id="3.4.16.-" evidence="2"/>
<reference evidence="2" key="1">
    <citation type="submission" date="2022-08" db="EMBL/GenBank/DDBJ databases">
        <title>Genome sequence of Vagococcus luciliae DSM 112651.</title>
        <authorList>
            <person name="Juan G."/>
            <person name="Anja P."/>
            <person name="Rolf D."/>
            <person name="Kampfer P."/>
            <person name="Vilcinskas A."/>
        </authorList>
    </citation>
    <scope>NUCLEOTIDE SEQUENCE</scope>
    <source>
        <strain evidence="2">G314FT</strain>
    </source>
</reference>
<organism evidence="2 3">
    <name type="scientific">Vagococcus luciliae</name>
    <dbReference type="NCBI Taxonomy" id="2920380"/>
    <lineage>
        <taxon>Bacteria</taxon>
        <taxon>Bacillati</taxon>
        <taxon>Bacillota</taxon>
        <taxon>Bacilli</taxon>
        <taxon>Lactobacillales</taxon>
        <taxon>Enterococcaceae</taxon>
        <taxon>Vagococcus</taxon>
    </lineage>
</organism>